<dbReference type="EMBL" id="CM056788">
    <property type="protein sequence ID" value="KAJ8730637.1"/>
    <property type="molecule type" value="Genomic_DNA"/>
</dbReference>
<name>A0ACC2R3D1_9NEOP</name>
<proteinExistence type="predicted"/>
<protein>
    <submittedName>
        <fullName evidence="1">Uncharacterized protein</fullName>
    </submittedName>
</protein>
<evidence type="ECO:0000313" key="2">
    <source>
        <dbReference type="Proteomes" id="UP001231649"/>
    </source>
</evidence>
<evidence type="ECO:0000313" key="1">
    <source>
        <dbReference type="EMBL" id="KAJ8730637.1"/>
    </source>
</evidence>
<sequence>MLETLLWPRRTEINRMTFALALVVVWWAAGARAGEPVFDPSTLMRLVLVPADVPVGSVIYRVRASDPDFDYPLHFELIGQMGRLDIGVETLPCTRYNSVCQANIILLRRLEPGRYVDFRLSVRNTRGRSTRIACSVTGTNATTPRDTIFPHQPGIILVPEDAKRGTDLEIVIARKNPVTPKPLELELWGSPLFAIRQRRVSAENTEGTIFLVGPLDFEAQSMYHLTLLAVDPYIEIGKDTRNIAGLEVVVVVQDVQDMPPVFTAAPPITHLPRQVAPGDMVVRVRAEDGDKGAPRQIRYGLVSEGNPFTPFFNINETSGEVTLERPIEEIAAISHAGAPILLTVVAEEVRLSREEPEAMSSTVQLAFILPERENSPPYFENQFYITYLDENAPQGTALTFSDPYIPQVNDNDAGKNGVFSLSLVGNNGTFEISPTVAERHAQFIIKVRDNTMLDFEARKSVVFQILAQELGPATNLSVTANVTVYLNDVNDNPPVFLAQSYDVELPENVTAGTKVVQVAADDVDTGAFGKVQFTAILGYLNTSLNLDPISGVITVATNNHGFDREAMPDLHFLVEARDNDGVGLRVTVPLIIKLLDVNDNPPVFERSLYEFVLSPSLNNFTSAAFVKAVDRDSEPPNNIVRYEIIQGNGDGKFAINEETGELYLLEALKRTKKQNVHRRKRQTDNEEESQVFVLTIRAYDLGVPRASSTTIVKVYPPESKTRTMSFIVPGANPDKKKLEEVLSTLSGGKVTIVDIKPYRGSDNGATNLNGQESSQVKSEVIAIVRMSGNTAIDVARLQEQLAKNVTIYTTGANPGGVINTGSGSGSGSGKADQTADNDSGLYRAESRLLFWLLILLAILVALVLLLLICCCICEGCPLYMPPRLKCTN</sequence>
<gene>
    <name evidence="1" type="ORF">PYW08_002050</name>
</gene>
<accession>A0ACC2R3D1</accession>
<reference evidence="1" key="1">
    <citation type="submission" date="2023-03" db="EMBL/GenBank/DDBJ databases">
        <title>Chromosome-level genomes of two armyworms, Mythimna separata and Mythimna loreyi, provide insights into the biosynthesis and reception of sex pheromones.</title>
        <authorList>
            <person name="Zhao H."/>
        </authorList>
    </citation>
    <scope>NUCLEOTIDE SEQUENCE</scope>
    <source>
        <strain evidence="1">BeijingLab</strain>
    </source>
</reference>
<comment type="caution">
    <text evidence="1">The sequence shown here is derived from an EMBL/GenBank/DDBJ whole genome shotgun (WGS) entry which is preliminary data.</text>
</comment>
<organism evidence="1 2">
    <name type="scientific">Mythimna loreyi</name>
    <dbReference type="NCBI Taxonomy" id="667449"/>
    <lineage>
        <taxon>Eukaryota</taxon>
        <taxon>Metazoa</taxon>
        <taxon>Ecdysozoa</taxon>
        <taxon>Arthropoda</taxon>
        <taxon>Hexapoda</taxon>
        <taxon>Insecta</taxon>
        <taxon>Pterygota</taxon>
        <taxon>Neoptera</taxon>
        <taxon>Endopterygota</taxon>
        <taxon>Lepidoptera</taxon>
        <taxon>Glossata</taxon>
        <taxon>Ditrysia</taxon>
        <taxon>Noctuoidea</taxon>
        <taxon>Noctuidae</taxon>
        <taxon>Noctuinae</taxon>
        <taxon>Hadenini</taxon>
        <taxon>Mythimna</taxon>
    </lineage>
</organism>
<dbReference type="Proteomes" id="UP001231649">
    <property type="component" value="Chromosome 12"/>
</dbReference>
<keyword evidence="2" id="KW-1185">Reference proteome</keyword>